<keyword evidence="3 5" id="KW-0663">Pyridoxal phosphate</keyword>
<dbReference type="PANTHER" id="PTHR30511">
    <property type="entry name" value="ALANINE RACEMASE"/>
    <property type="match status" value="1"/>
</dbReference>
<evidence type="ECO:0000259" key="8">
    <source>
        <dbReference type="SMART" id="SM01005"/>
    </source>
</evidence>
<organism evidence="9 10">
    <name type="scientific">Lentilactobacillus sunkii DSM 19904</name>
    <dbReference type="NCBI Taxonomy" id="1423808"/>
    <lineage>
        <taxon>Bacteria</taxon>
        <taxon>Bacillati</taxon>
        <taxon>Bacillota</taxon>
        <taxon>Bacilli</taxon>
        <taxon>Lactobacillales</taxon>
        <taxon>Lactobacillaceae</taxon>
        <taxon>Lentilactobacillus</taxon>
    </lineage>
</organism>
<dbReference type="GO" id="GO:0030632">
    <property type="term" value="P:D-alanine biosynthetic process"/>
    <property type="evidence" value="ECO:0007669"/>
    <property type="project" value="UniProtKB-UniRule"/>
</dbReference>
<dbReference type="GO" id="GO:0008784">
    <property type="term" value="F:alanine racemase activity"/>
    <property type="evidence" value="ECO:0007669"/>
    <property type="project" value="UniProtKB-UniRule"/>
</dbReference>
<evidence type="ECO:0000256" key="3">
    <source>
        <dbReference type="ARBA" id="ARBA00022898"/>
    </source>
</evidence>
<dbReference type="FunFam" id="3.20.20.10:FF:000002">
    <property type="entry name" value="Alanine racemase"/>
    <property type="match status" value="1"/>
</dbReference>
<dbReference type="OrthoDB" id="9813814at2"/>
<dbReference type="PROSITE" id="PS00395">
    <property type="entry name" value="ALANINE_RACEMASE"/>
    <property type="match status" value="1"/>
</dbReference>
<evidence type="ECO:0000313" key="10">
    <source>
        <dbReference type="Proteomes" id="UP000051581"/>
    </source>
</evidence>
<gene>
    <name evidence="9" type="ORF">FD17_GL000609</name>
</gene>
<name>A0A0R1L7D6_9LACO</name>
<dbReference type="InterPro" id="IPR029066">
    <property type="entry name" value="PLP-binding_barrel"/>
</dbReference>
<dbReference type="SUPFAM" id="SSF51419">
    <property type="entry name" value="PLP-binding barrel"/>
    <property type="match status" value="1"/>
</dbReference>
<comment type="cofactor">
    <cofactor evidence="2 5 6">
        <name>pyridoxal 5'-phosphate</name>
        <dbReference type="ChEBI" id="CHEBI:597326"/>
    </cofactor>
</comment>
<dbReference type="EC" id="5.1.1.1" evidence="5"/>
<dbReference type="GO" id="GO:0030170">
    <property type="term" value="F:pyridoxal phosphate binding"/>
    <property type="evidence" value="ECO:0007669"/>
    <property type="project" value="UniProtKB-UniRule"/>
</dbReference>
<evidence type="ECO:0000256" key="6">
    <source>
        <dbReference type="PIRSR" id="PIRSR600821-50"/>
    </source>
</evidence>
<dbReference type="EMBL" id="AZEA01000012">
    <property type="protein sequence ID" value="KRK88130.1"/>
    <property type="molecule type" value="Genomic_DNA"/>
</dbReference>
<dbReference type="FunFam" id="2.40.37.10:FF:000006">
    <property type="entry name" value="Alanine racemase"/>
    <property type="match status" value="1"/>
</dbReference>
<keyword evidence="10" id="KW-1185">Reference proteome</keyword>
<feature type="active site" description="Proton acceptor; specific for D-alanine" evidence="5">
    <location>
        <position position="40"/>
    </location>
</feature>
<dbReference type="HAMAP" id="MF_01201">
    <property type="entry name" value="Ala_racemase"/>
    <property type="match status" value="1"/>
</dbReference>
<feature type="binding site" evidence="5 7">
    <location>
        <position position="317"/>
    </location>
    <ligand>
        <name>substrate</name>
    </ligand>
</feature>
<comment type="pathway">
    <text evidence="5">Amino-acid biosynthesis; D-alanine biosynthesis; D-alanine from L-alanine: step 1/1.</text>
</comment>
<dbReference type="NCBIfam" id="TIGR00492">
    <property type="entry name" value="alr"/>
    <property type="match status" value="1"/>
</dbReference>
<evidence type="ECO:0000256" key="5">
    <source>
        <dbReference type="HAMAP-Rule" id="MF_01201"/>
    </source>
</evidence>
<protein>
    <recommendedName>
        <fullName evidence="5">Alanine racemase</fullName>
        <ecNumber evidence="5">5.1.1.1</ecNumber>
    </recommendedName>
</protein>
<dbReference type="Proteomes" id="UP000051581">
    <property type="component" value="Unassembled WGS sequence"/>
</dbReference>
<dbReference type="UniPathway" id="UPA00042">
    <property type="reaction ID" value="UER00497"/>
</dbReference>
<dbReference type="Gene3D" id="2.40.37.10">
    <property type="entry name" value="Lyase, Ornithine Decarboxylase, Chain A, domain 1"/>
    <property type="match status" value="1"/>
</dbReference>
<accession>A0A0R1L7D6</accession>
<comment type="function">
    <text evidence="5">Catalyzes the interconversion of L-alanine and D-alanine. May also act on other amino acids.</text>
</comment>
<dbReference type="PANTHER" id="PTHR30511:SF0">
    <property type="entry name" value="ALANINE RACEMASE, CATABOLIC-RELATED"/>
    <property type="match status" value="1"/>
</dbReference>
<keyword evidence="4 5" id="KW-0413">Isomerase</keyword>
<evidence type="ECO:0000256" key="4">
    <source>
        <dbReference type="ARBA" id="ARBA00023235"/>
    </source>
</evidence>
<feature type="binding site" evidence="5 7">
    <location>
        <position position="140"/>
    </location>
    <ligand>
        <name>substrate</name>
    </ligand>
</feature>
<dbReference type="SUPFAM" id="SSF50621">
    <property type="entry name" value="Alanine racemase C-terminal domain-like"/>
    <property type="match status" value="1"/>
</dbReference>
<feature type="domain" description="Alanine racemase C-terminal" evidence="8">
    <location>
        <begin position="249"/>
        <end position="374"/>
    </location>
</feature>
<feature type="active site" description="Proton acceptor; specific for L-alanine" evidence="5">
    <location>
        <position position="270"/>
    </location>
</feature>
<dbReference type="GO" id="GO:0005829">
    <property type="term" value="C:cytosol"/>
    <property type="evidence" value="ECO:0007669"/>
    <property type="project" value="TreeGrafter"/>
</dbReference>
<dbReference type="Pfam" id="PF01168">
    <property type="entry name" value="Ala_racemase_N"/>
    <property type="match status" value="1"/>
</dbReference>
<dbReference type="InterPro" id="IPR011079">
    <property type="entry name" value="Ala_racemase_C"/>
</dbReference>
<comment type="similarity">
    <text evidence="5">Belongs to the alanine racemase family.</text>
</comment>
<dbReference type="SMART" id="SM01005">
    <property type="entry name" value="Ala_racemase_C"/>
    <property type="match status" value="1"/>
</dbReference>
<feature type="modified residue" description="N6-(pyridoxal phosphate)lysine" evidence="5 6">
    <location>
        <position position="40"/>
    </location>
</feature>
<dbReference type="Gene3D" id="3.20.20.10">
    <property type="entry name" value="Alanine racemase"/>
    <property type="match status" value="1"/>
</dbReference>
<dbReference type="InterPro" id="IPR020622">
    <property type="entry name" value="Ala_racemase_pyridoxalP-BS"/>
</dbReference>
<comment type="catalytic activity">
    <reaction evidence="1 5">
        <text>L-alanine = D-alanine</text>
        <dbReference type="Rhea" id="RHEA:20249"/>
        <dbReference type="ChEBI" id="CHEBI:57416"/>
        <dbReference type="ChEBI" id="CHEBI:57972"/>
        <dbReference type="EC" id="5.1.1.1"/>
    </reaction>
</comment>
<dbReference type="PRINTS" id="PR00992">
    <property type="entry name" value="ALARACEMASE"/>
</dbReference>
<comment type="caution">
    <text evidence="9">The sequence shown here is derived from an EMBL/GenBank/DDBJ whole genome shotgun (WGS) entry which is preliminary data.</text>
</comment>
<reference evidence="9 10" key="1">
    <citation type="journal article" date="2015" name="Genome Announc.">
        <title>Expanding the biotechnology potential of lactobacilli through comparative genomics of 213 strains and associated genera.</title>
        <authorList>
            <person name="Sun Z."/>
            <person name="Harris H.M."/>
            <person name="McCann A."/>
            <person name="Guo C."/>
            <person name="Argimon S."/>
            <person name="Zhang W."/>
            <person name="Yang X."/>
            <person name="Jeffery I.B."/>
            <person name="Cooney J.C."/>
            <person name="Kagawa T.F."/>
            <person name="Liu W."/>
            <person name="Song Y."/>
            <person name="Salvetti E."/>
            <person name="Wrobel A."/>
            <person name="Rasinkangas P."/>
            <person name="Parkhill J."/>
            <person name="Rea M.C."/>
            <person name="O'Sullivan O."/>
            <person name="Ritari J."/>
            <person name="Douillard F.P."/>
            <person name="Paul Ross R."/>
            <person name="Yang R."/>
            <person name="Briner A.E."/>
            <person name="Felis G.E."/>
            <person name="de Vos W.M."/>
            <person name="Barrangou R."/>
            <person name="Klaenhammer T.R."/>
            <person name="Caufield P.W."/>
            <person name="Cui Y."/>
            <person name="Zhang H."/>
            <person name="O'Toole P.W."/>
        </authorList>
    </citation>
    <scope>NUCLEOTIDE SEQUENCE [LARGE SCALE GENOMIC DNA]</scope>
    <source>
        <strain evidence="9 10">DSM 19904</strain>
    </source>
</reference>
<dbReference type="Pfam" id="PF00842">
    <property type="entry name" value="Ala_racemase_C"/>
    <property type="match status" value="1"/>
</dbReference>
<proteinExistence type="inferred from homology"/>
<dbReference type="RefSeq" id="WP_057825470.1">
    <property type="nucleotide sequence ID" value="NZ_AZEA01000012.1"/>
</dbReference>
<evidence type="ECO:0000256" key="1">
    <source>
        <dbReference type="ARBA" id="ARBA00000316"/>
    </source>
</evidence>
<evidence type="ECO:0000256" key="7">
    <source>
        <dbReference type="PIRSR" id="PIRSR600821-52"/>
    </source>
</evidence>
<evidence type="ECO:0000313" key="9">
    <source>
        <dbReference type="EMBL" id="KRK88130.1"/>
    </source>
</evidence>
<sequence length="374" mass="41125">MTVGNLRNAQLTINLHAIYSNIQHAVKRLDPGTVLFQVVKADGYGHGAIQVARVAEKAGAGGFCVAILDEALELRHAGITKPILVLGVTDPELAYLAASQNISLTVGSSEWLRSANKLLQDSHAMRPLNVHLALDTGMGRIGFQTPKELEEALGLLNDNNDRMAFEGIFTHFATADSQDDSYFKFQYQNFEDFMSVVKNKPKYIHVANSATSLWHKVCGGNMVRFGISAYGLNPSGREISEVPYELKPALSVTTELDFSKLVKKGRSIGYGATYTTDDDQWIGTVPVGYADGIPRALQGFSVLIDGHKCPIVGRVCMDQFMIRMPKNYPYGTEVTIIGRSGDQEITADDVADYLKTISYEVICGFSSRLRRKYV</sequence>
<dbReference type="GO" id="GO:0009252">
    <property type="term" value="P:peptidoglycan biosynthetic process"/>
    <property type="evidence" value="ECO:0007669"/>
    <property type="project" value="TreeGrafter"/>
</dbReference>
<dbReference type="CDD" id="cd00430">
    <property type="entry name" value="PLPDE_III_AR"/>
    <property type="match status" value="1"/>
</dbReference>
<evidence type="ECO:0000256" key="2">
    <source>
        <dbReference type="ARBA" id="ARBA00001933"/>
    </source>
</evidence>
<dbReference type="InterPro" id="IPR001608">
    <property type="entry name" value="Ala_racemase_N"/>
</dbReference>
<dbReference type="AlphaFoldDB" id="A0A0R1L7D6"/>
<dbReference type="PATRIC" id="fig|1423808.3.peg.615"/>
<dbReference type="InterPro" id="IPR000821">
    <property type="entry name" value="Ala_racemase"/>
</dbReference>
<dbReference type="InterPro" id="IPR009006">
    <property type="entry name" value="Ala_racemase/Decarboxylase_C"/>
</dbReference>